<dbReference type="InterPro" id="IPR016181">
    <property type="entry name" value="Acyl_CoA_acyltransferase"/>
</dbReference>
<dbReference type="RefSeq" id="WP_011497532.1">
    <property type="nucleotide sequence ID" value="NC_007954.1"/>
</dbReference>
<dbReference type="STRING" id="318161.Sden_3109"/>
<dbReference type="GO" id="GO:0016747">
    <property type="term" value="F:acyltransferase activity, transferring groups other than amino-acyl groups"/>
    <property type="evidence" value="ECO:0007669"/>
    <property type="project" value="InterPro"/>
</dbReference>
<evidence type="ECO:0000313" key="2">
    <source>
        <dbReference type="EMBL" id="ABE56386.1"/>
    </source>
</evidence>
<dbReference type="PANTHER" id="PTHR43415">
    <property type="entry name" value="SPERMIDINE N(1)-ACETYLTRANSFERASE"/>
    <property type="match status" value="1"/>
</dbReference>
<dbReference type="Proteomes" id="UP000001982">
    <property type="component" value="Chromosome"/>
</dbReference>
<accession>Q12JJ0</accession>
<dbReference type="OrthoDB" id="5358891at2"/>
<dbReference type="KEGG" id="sdn:Sden_3109"/>
<dbReference type="AlphaFoldDB" id="Q12JJ0"/>
<dbReference type="HOGENOM" id="CLU_013985_3_2_6"/>
<dbReference type="SUPFAM" id="SSF55729">
    <property type="entry name" value="Acyl-CoA N-acyltransferases (Nat)"/>
    <property type="match status" value="1"/>
</dbReference>
<dbReference type="PANTHER" id="PTHR43415:SF3">
    <property type="entry name" value="GNAT-FAMILY ACETYLTRANSFERASE"/>
    <property type="match status" value="1"/>
</dbReference>
<dbReference type="GO" id="GO:0005840">
    <property type="term" value="C:ribosome"/>
    <property type="evidence" value="ECO:0007669"/>
    <property type="project" value="UniProtKB-KW"/>
</dbReference>
<reference evidence="2 3" key="1">
    <citation type="submission" date="2006-03" db="EMBL/GenBank/DDBJ databases">
        <title>Complete sequence of Shewanella denitrificans OS217.</title>
        <authorList>
            <consortium name="US DOE Joint Genome Institute"/>
            <person name="Copeland A."/>
            <person name="Lucas S."/>
            <person name="Lapidus A."/>
            <person name="Barry K."/>
            <person name="Detter J.C."/>
            <person name="Glavina del Rio T."/>
            <person name="Hammon N."/>
            <person name="Israni S."/>
            <person name="Dalin E."/>
            <person name="Tice H."/>
            <person name="Pitluck S."/>
            <person name="Brettin T."/>
            <person name="Bruce D."/>
            <person name="Han C."/>
            <person name="Tapia R."/>
            <person name="Gilna P."/>
            <person name="Kiss H."/>
            <person name="Schmutz J."/>
            <person name="Larimer F."/>
            <person name="Land M."/>
            <person name="Hauser L."/>
            <person name="Kyrpides N."/>
            <person name="Lykidis A."/>
            <person name="Richardson P."/>
        </authorList>
    </citation>
    <scope>NUCLEOTIDE SEQUENCE [LARGE SCALE GENOMIC DNA]</scope>
    <source>
        <strain evidence="3">OS217 / ATCC BAA-1090 / DSM 15013</strain>
    </source>
</reference>
<proteinExistence type="predicted"/>
<evidence type="ECO:0000259" key="1">
    <source>
        <dbReference type="Pfam" id="PF13302"/>
    </source>
</evidence>
<keyword evidence="3" id="KW-1185">Reference proteome</keyword>
<feature type="domain" description="N-acetyltransferase" evidence="1">
    <location>
        <begin position="3"/>
        <end position="130"/>
    </location>
</feature>
<keyword evidence="2" id="KW-0689">Ribosomal protein</keyword>
<evidence type="ECO:0000313" key="3">
    <source>
        <dbReference type="Proteomes" id="UP000001982"/>
    </source>
</evidence>
<dbReference type="eggNOG" id="COG1670">
    <property type="taxonomic scope" value="Bacteria"/>
</dbReference>
<dbReference type="InterPro" id="IPR000182">
    <property type="entry name" value="GNAT_dom"/>
</dbReference>
<name>Q12JJ0_SHEDO</name>
<dbReference type="Gene3D" id="3.40.630.30">
    <property type="match status" value="1"/>
</dbReference>
<keyword evidence="2" id="KW-0808">Transferase</keyword>
<keyword evidence="2" id="KW-0687">Ribonucleoprotein</keyword>
<organism evidence="2 3">
    <name type="scientific">Shewanella denitrificans (strain OS217 / ATCC BAA-1090 / DSM 15013)</name>
    <dbReference type="NCBI Taxonomy" id="318161"/>
    <lineage>
        <taxon>Bacteria</taxon>
        <taxon>Pseudomonadati</taxon>
        <taxon>Pseudomonadota</taxon>
        <taxon>Gammaproteobacteria</taxon>
        <taxon>Alteromonadales</taxon>
        <taxon>Shewanellaceae</taxon>
        <taxon>Shewanella</taxon>
    </lineage>
</organism>
<dbReference type="Pfam" id="PF13302">
    <property type="entry name" value="Acetyltransf_3"/>
    <property type="match status" value="1"/>
</dbReference>
<sequence>MALNFKRVTQDDAELLLKWRTSAEITKHMFTDLENPTTEKQRTWIASLENREDYRGYMIQDDGISIGFLCFNEIDKINQRCSTGSYIYEREARVKYGVTMHTYICNYVFHHLKLNKVVNLVLDANEKVVKLQLLHKTRLVGYLKQHIYKNGQFLDLYIFELLKDDWANQKQHFDLAKIATAFNDWGIHD</sequence>
<protein>
    <submittedName>
        <fullName evidence="2">Acetyltransferases including N-acetylases of ribosomal proteins-like protein</fullName>
    </submittedName>
</protein>
<dbReference type="EMBL" id="CP000302">
    <property type="protein sequence ID" value="ABE56386.1"/>
    <property type="molecule type" value="Genomic_DNA"/>
</dbReference>
<gene>
    <name evidence="2" type="ordered locus">Sden_3109</name>
</gene>